<organism evidence="6 7">
    <name type="scientific">Paraperlucidibaca wandonensis</name>
    <dbReference type="NCBI Taxonomy" id="1268273"/>
    <lineage>
        <taxon>Bacteria</taxon>
        <taxon>Pseudomonadati</taxon>
        <taxon>Pseudomonadota</taxon>
        <taxon>Gammaproteobacteria</taxon>
        <taxon>Moraxellales</taxon>
        <taxon>Moraxellaceae</taxon>
        <taxon>Paraperlucidibaca</taxon>
    </lineage>
</organism>
<name>A0ABW3HEB0_9GAMM</name>
<keyword evidence="2" id="KW-0378">Hydrolase</keyword>
<dbReference type="InterPro" id="IPR003703">
    <property type="entry name" value="Acyl_CoA_thio"/>
</dbReference>
<feature type="domain" description="Acyl-CoA thioesterase-like N-terminal HotDog" evidence="5">
    <location>
        <begin position="30"/>
        <end position="109"/>
    </location>
</feature>
<dbReference type="PANTHER" id="PTHR11066:SF34">
    <property type="entry name" value="ACYL-COENZYME A THIOESTERASE 8"/>
    <property type="match status" value="1"/>
</dbReference>
<evidence type="ECO:0000256" key="2">
    <source>
        <dbReference type="ARBA" id="ARBA00022801"/>
    </source>
</evidence>
<evidence type="ECO:0000256" key="3">
    <source>
        <dbReference type="SAM" id="MobiDB-lite"/>
    </source>
</evidence>
<dbReference type="InterPro" id="IPR042171">
    <property type="entry name" value="Acyl-CoA_hotdog"/>
</dbReference>
<sequence length="299" mass="33928">MSVVMEELLSLLDLENLEVNLFRGRSHDYFGHNVFGGQVLGQALMAAGRTVENNLLAHSLHAYFLRPGNPKSPIVYSVERVRDGRSFTTRTVKAIQFGEIIFTMMASFATEEAGFDHQFPMPDVEGPEAFTSELDLRRMIAPYVPEKHRAWLELERPIELRPIDPVNPFDAQPKEPMRGHWMKAQMTLPDDPFLHQCMLAFSSDFALMGTAMLPHGAHFMQPDMQCASIDHAMWFHREARMDEWLYYHMDAPSASAAKGMNRGLIYTRDGRLVASTAQEGLQRRRAPRPKNAESSPPIA</sequence>
<comment type="caution">
    <text evidence="6">The sequence shown here is derived from an EMBL/GenBank/DDBJ whole genome shotgun (WGS) entry which is preliminary data.</text>
</comment>
<feature type="domain" description="Acyl-CoA thioesterase 2 C-terminal" evidence="4">
    <location>
        <begin position="154"/>
        <end position="281"/>
    </location>
</feature>
<dbReference type="PANTHER" id="PTHR11066">
    <property type="entry name" value="ACYL-COA THIOESTERASE"/>
    <property type="match status" value="1"/>
</dbReference>
<evidence type="ECO:0000313" key="7">
    <source>
        <dbReference type="Proteomes" id="UP001597044"/>
    </source>
</evidence>
<reference evidence="7" key="1">
    <citation type="journal article" date="2019" name="Int. J. Syst. Evol. Microbiol.">
        <title>The Global Catalogue of Microorganisms (GCM) 10K type strain sequencing project: providing services to taxonomists for standard genome sequencing and annotation.</title>
        <authorList>
            <consortium name="The Broad Institute Genomics Platform"/>
            <consortium name="The Broad Institute Genome Sequencing Center for Infectious Disease"/>
            <person name="Wu L."/>
            <person name="Ma J."/>
        </authorList>
    </citation>
    <scope>NUCLEOTIDE SEQUENCE [LARGE SCALE GENOMIC DNA]</scope>
    <source>
        <strain evidence="7">CCUG 63419</strain>
    </source>
</reference>
<dbReference type="CDD" id="cd03444">
    <property type="entry name" value="Thioesterase_II_repeat1"/>
    <property type="match status" value="1"/>
</dbReference>
<evidence type="ECO:0000259" key="4">
    <source>
        <dbReference type="Pfam" id="PF02551"/>
    </source>
</evidence>
<protein>
    <submittedName>
        <fullName evidence="6">Acyl-CoA thioesterase</fullName>
    </submittedName>
</protein>
<dbReference type="EMBL" id="JBHTIT010000001">
    <property type="protein sequence ID" value="MFD0949781.1"/>
    <property type="molecule type" value="Genomic_DNA"/>
</dbReference>
<dbReference type="Proteomes" id="UP001597044">
    <property type="component" value="Unassembled WGS sequence"/>
</dbReference>
<dbReference type="RefSeq" id="WP_379069771.1">
    <property type="nucleotide sequence ID" value="NZ_JBHTIT010000001.1"/>
</dbReference>
<dbReference type="Pfam" id="PF02551">
    <property type="entry name" value="Acyl_CoA_thio"/>
    <property type="match status" value="1"/>
</dbReference>
<evidence type="ECO:0000313" key="6">
    <source>
        <dbReference type="EMBL" id="MFD0949781.1"/>
    </source>
</evidence>
<dbReference type="InterPro" id="IPR049449">
    <property type="entry name" value="TesB_ACOT8-like_N"/>
</dbReference>
<proteinExistence type="inferred from homology"/>
<dbReference type="SUPFAM" id="SSF54637">
    <property type="entry name" value="Thioesterase/thiol ester dehydrase-isomerase"/>
    <property type="match status" value="2"/>
</dbReference>
<gene>
    <name evidence="6" type="ORF">ACFQ0F_05180</name>
</gene>
<evidence type="ECO:0000259" key="5">
    <source>
        <dbReference type="Pfam" id="PF13622"/>
    </source>
</evidence>
<dbReference type="Pfam" id="PF13622">
    <property type="entry name" value="4HBT_3"/>
    <property type="match status" value="1"/>
</dbReference>
<keyword evidence="7" id="KW-1185">Reference proteome</keyword>
<comment type="similarity">
    <text evidence="1">Belongs to the C/M/P thioester hydrolase family.</text>
</comment>
<evidence type="ECO:0000256" key="1">
    <source>
        <dbReference type="ARBA" id="ARBA00006538"/>
    </source>
</evidence>
<dbReference type="Gene3D" id="2.40.160.210">
    <property type="entry name" value="Acyl-CoA thioesterase, double hotdog domain"/>
    <property type="match status" value="1"/>
</dbReference>
<dbReference type="InterPro" id="IPR029069">
    <property type="entry name" value="HotDog_dom_sf"/>
</dbReference>
<dbReference type="InterPro" id="IPR025652">
    <property type="entry name" value="TesB_C"/>
</dbReference>
<dbReference type="CDD" id="cd03445">
    <property type="entry name" value="Thioesterase_II_repeat2"/>
    <property type="match status" value="1"/>
</dbReference>
<accession>A0ABW3HEB0</accession>
<feature type="region of interest" description="Disordered" evidence="3">
    <location>
        <begin position="277"/>
        <end position="299"/>
    </location>
</feature>